<evidence type="ECO:0000256" key="1">
    <source>
        <dbReference type="SAM" id="Phobius"/>
    </source>
</evidence>
<keyword evidence="1" id="KW-0812">Transmembrane</keyword>
<evidence type="ECO:0000313" key="4">
    <source>
        <dbReference type="Proteomes" id="UP000008827"/>
    </source>
</evidence>
<name>K7L0R5_SOYBN</name>
<reference evidence="3" key="2">
    <citation type="submission" date="2018-02" db="UniProtKB">
        <authorList>
            <consortium name="EnsemblPlants"/>
        </authorList>
    </citation>
    <scope>IDENTIFICATION</scope>
    <source>
        <strain evidence="3">Williams 82</strain>
    </source>
</reference>
<dbReference type="EnsemblPlants" id="KRH48583">
    <property type="protein sequence ID" value="KRH48583"/>
    <property type="gene ID" value="GLYMA_07G098900"/>
</dbReference>
<feature type="transmembrane region" description="Helical" evidence="1">
    <location>
        <begin position="27"/>
        <end position="48"/>
    </location>
</feature>
<dbReference type="PaxDb" id="3847-GLYMA07G11075.1"/>
<keyword evidence="1" id="KW-1133">Transmembrane helix</keyword>
<reference evidence="2" key="3">
    <citation type="submission" date="2018-07" db="EMBL/GenBank/DDBJ databases">
        <title>WGS assembly of Glycine max.</title>
        <authorList>
            <person name="Schmutz J."/>
            <person name="Cannon S."/>
            <person name="Schlueter J."/>
            <person name="Ma J."/>
            <person name="Mitros T."/>
            <person name="Nelson W."/>
            <person name="Hyten D."/>
            <person name="Song Q."/>
            <person name="Thelen J."/>
            <person name="Cheng J."/>
            <person name="Xu D."/>
            <person name="Hellsten U."/>
            <person name="May G."/>
            <person name="Yu Y."/>
            <person name="Sakurai T."/>
            <person name="Umezawa T."/>
            <person name="Bhattacharyya M."/>
            <person name="Sandhu D."/>
            <person name="Valliyodan B."/>
            <person name="Lindquist E."/>
            <person name="Peto M."/>
            <person name="Grant D."/>
            <person name="Shu S."/>
            <person name="Goodstein D."/>
            <person name="Barry K."/>
            <person name="Futrell-Griggs M."/>
            <person name="Abernathy B."/>
            <person name="Du J."/>
            <person name="Tian Z."/>
            <person name="Zhu L."/>
            <person name="Gill N."/>
            <person name="Joshi T."/>
            <person name="Libault M."/>
            <person name="Sethuraman A."/>
            <person name="Zhang X."/>
            <person name="Shinozaki K."/>
            <person name="Nguyen H."/>
            <person name="Wing R."/>
            <person name="Cregan P."/>
            <person name="Specht J."/>
            <person name="Grimwood J."/>
            <person name="Rokhsar D."/>
            <person name="Stacey G."/>
            <person name="Shoemaker R."/>
            <person name="Jackson S."/>
        </authorList>
    </citation>
    <scope>NUCLEOTIDE SEQUENCE</scope>
    <source>
        <tissue evidence="2">Callus</tissue>
    </source>
</reference>
<gene>
    <name evidence="2" type="ORF">GLYMA_07G098900</name>
</gene>
<dbReference type="AlphaFoldDB" id="K7L0R5"/>
<dbReference type="Proteomes" id="UP000008827">
    <property type="component" value="Chromosome 7"/>
</dbReference>
<dbReference type="Gramene" id="KRH48583">
    <property type="protein sequence ID" value="KRH48583"/>
    <property type="gene ID" value="GLYMA_07G098900"/>
</dbReference>
<dbReference type="EMBL" id="CM000840">
    <property type="protein sequence ID" value="KRH48583.1"/>
    <property type="molecule type" value="Genomic_DNA"/>
</dbReference>
<protein>
    <recommendedName>
        <fullName evidence="5">Transmembrane protein</fullName>
    </recommendedName>
</protein>
<proteinExistence type="predicted"/>
<sequence>MKQCCYDNFVSAFNIHWEMARTRLCSISVPFLILLIIAFTFFAQITPINSADMKMRKLGLLPSPPPQPIVSPGPEVH</sequence>
<accession>K7L0R5</accession>
<reference evidence="2 3" key="1">
    <citation type="journal article" date="2010" name="Nature">
        <title>Genome sequence of the palaeopolyploid soybean.</title>
        <authorList>
            <person name="Schmutz J."/>
            <person name="Cannon S.B."/>
            <person name="Schlueter J."/>
            <person name="Ma J."/>
            <person name="Mitros T."/>
            <person name="Nelson W."/>
            <person name="Hyten D.L."/>
            <person name="Song Q."/>
            <person name="Thelen J.J."/>
            <person name="Cheng J."/>
            <person name="Xu D."/>
            <person name="Hellsten U."/>
            <person name="May G.D."/>
            <person name="Yu Y."/>
            <person name="Sakurai T."/>
            <person name="Umezawa T."/>
            <person name="Bhattacharyya M.K."/>
            <person name="Sandhu D."/>
            <person name="Valliyodan B."/>
            <person name="Lindquist E."/>
            <person name="Peto M."/>
            <person name="Grant D."/>
            <person name="Shu S."/>
            <person name="Goodstein D."/>
            <person name="Barry K."/>
            <person name="Futrell-Griggs M."/>
            <person name="Abernathy B."/>
            <person name="Du J."/>
            <person name="Tian Z."/>
            <person name="Zhu L."/>
            <person name="Gill N."/>
            <person name="Joshi T."/>
            <person name="Libault M."/>
            <person name="Sethuraman A."/>
            <person name="Zhang X.-C."/>
            <person name="Shinozaki K."/>
            <person name="Nguyen H.T."/>
            <person name="Wing R.A."/>
            <person name="Cregan P."/>
            <person name="Specht J."/>
            <person name="Grimwood J."/>
            <person name="Rokhsar D."/>
            <person name="Stacey G."/>
            <person name="Shoemaker R.C."/>
            <person name="Jackson S.A."/>
        </authorList>
    </citation>
    <scope>NUCLEOTIDE SEQUENCE [LARGE SCALE GENOMIC DNA]</scope>
    <source>
        <strain evidence="3">cv. Williams 82</strain>
        <tissue evidence="2">Callus</tissue>
    </source>
</reference>
<dbReference type="HOGENOM" id="CLU_2659439_0_0_1"/>
<keyword evidence="4" id="KW-1185">Reference proteome</keyword>
<evidence type="ECO:0000313" key="3">
    <source>
        <dbReference type="EnsemblPlants" id="KRH48583"/>
    </source>
</evidence>
<dbReference type="InParanoid" id="K7L0R5"/>
<evidence type="ECO:0000313" key="2">
    <source>
        <dbReference type="EMBL" id="KRH48583.1"/>
    </source>
</evidence>
<organism evidence="2">
    <name type="scientific">Glycine max</name>
    <name type="common">Soybean</name>
    <name type="synonym">Glycine hispida</name>
    <dbReference type="NCBI Taxonomy" id="3847"/>
    <lineage>
        <taxon>Eukaryota</taxon>
        <taxon>Viridiplantae</taxon>
        <taxon>Streptophyta</taxon>
        <taxon>Embryophyta</taxon>
        <taxon>Tracheophyta</taxon>
        <taxon>Spermatophyta</taxon>
        <taxon>Magnoliopsida</taxon>
        <taxon>eudicotyledons</taxon>
        <taxon>Gunneridae</taxon>
        <taxon>Pentapetalae</taxon>
        <taxon>rosids</taxon>
        <taxon>fabids</taxon>
        <taxon>Fabales</taxon>
        <taxon>Fabaceae</taxon>
        <taxon>Papilionoideae</taxon>
        <taxon>50 kb inversion clade</taxon>
        <taxon>NPAAA clade</taxon>
        <taxon>indigoferoid/millettioid clade</taxon>
        <taxon>Phaseoleae</taxon>
        <taxon>Glycine</taxon>
        <taxon>Glycine subgen. Soja</taxon>
    </lineage>
</organism>
<evidence type="ECO:0008006" key="5">
    <source>
        <dbReference type="Google" id="ProtNLM"/>
    </source>
</evidence>
<keyword evidence="1" id="KW-0472">Membrane</keyword>